<feature type="compositionally biased region" description="Low complexity" evidence="1">
    <location>
        <begin position="96"/>
        <end position="110"/>
    </location>
</feature>
<protein>
    <submittedName>
        <fullName evidence="2">Uncharacterized protein</fullName>
    </submittedName>
</protein>
<name>R7QBE7_CHOCR</name>
<feature type="region of interest" description="Disordered" evidence="1">
    <location>
        <begin position="183"/>
        <end position="219"/>
    </location>
</feature>
<dbReference type="KEGG" id="ccp:CHC_T00004286001"/>
<dbReference type="Proteomes" id="UP000012073">
    <property type="component" value="Unassembled WGS sequence"/>
</dbReference>
<sequence>MKLEDRRMQNILTKSQQKWPKFQQKNSLGFLRSSPPLPVSHGGRVFLILRVPPRAFPFKSLHTSHLHLSVMAFSEDDQTSAIEELVSRRLNSWADSADSQPAPSAPACPKKSPKKRRRKVRRQASGESTQAESDQLENLKAVHAASLEDAAQRVLQRTIIRPRVYPAETASPKNISSALSTIVVAGDPGPGPRKKKNKGKSLQSHQSASTGTQLSEAPKVDAAQFVDSHRREVGRFGSLALDKRERKSFDAAELIRLGCRPPKNTKIPISLLIRKRQKQKVREAKKKEMDLATGMLVRSKRR</sequence>
<evidence type="ECO:0000313" key="2">
    <source>
        <dbReference type="EMBL" id="CDF35837.1"/>
    </source>
</evidence>
<evidence type="ECO:0000256" key="1">
    <source>
        <dbReference type="SAM" id="MobiDB-lite"/>
    </source>
</evidence>
<dbReference type="InterPro" id="IPR027973">
    <property type="entry name" value="FSAF1-like"/>
</dbReference>
<accession>R7QBE7</accession>
<dbReference type="AlphaFoldDB" id="R7QBE7"/>
<gene>
    <name evidence="2" type="ORF">CHC_T00004286001</name>
</gene>
<dbReference type="GeneID" id="17323368"/>
<dbReference type="PANTHER" id="PTHR28366:SF1">
    <property type="entry name" value="CHROMOSOME 1 OPEN READING FRAME 131"/>
    <property type="match status" value="1"/>
</dbReference>
<dbReference type="EMBL" id="HG001749">
    <property type="protein sequence ID" value="CDF35837.1"/>
    <property type="molecule type" value="Genomic_DNA"/>
</dbReference>
<feature type="region of interest" description="Disordered" evidence="1">
    <location>
        <begin position="93"/>
        <end position="135"/>
    </location>
</feature>
<organism evidence="2 3">
    <name type="scientific">Chondrus crispus</name>
    <name type="common">Carrageen Irish moss</name>
    <name type="synonym">Polymorpha crispa</name>
    <dbReference type="NCBI Taxonomy" id="2769"/>
    <lineage>
        <taxon>Eukaryota</taxon>
        <taxon>Rhodophyta</taxon>
        <taxon>Florideophyceae</taxon>
        <taxon>Rhodymeniophycidae</taxon>
        <taxon>Gigartinales</taxon>
        <taxon>Gigartinaceae</taxon>
        <taxon>Chondrus</taxon>
    </lineage>
</organism>
<dbReference type="Pfam" id="PF15375">
    <property type="entry name" value="FSAF1"/>
    <property type="match status" value="1"/>
</dbReference>
<proteinExistence type="predicted"/>
<dbReference type="OrthoDB" id="5556956at2759"/>
<evidence type="ECO:0000313" key="3">
    <source>
        <dbReference type="Proteomes" id="UP000012073"/>
    </source>
</evidence>
<dbReference type="Gramene" id="CDF35837">
    <property type="protein sequence ID" value="CDF35837"/>
    <property type="gene ID" value="CHC_T00004286001"/>
</dbReference>
<dbReference type="RefSeq" id="XP_005715656.1">
    <property type="nucleotide sequence ID" value="XM_005715599.1"/>
</dbReference>
<reference evidence="3" key="1">
    <citation type="journal article" date="2013" name="Proc. Natl. Acad. Sci. U.S.A.">
        <title>Genome structure and metabolic features in the red seaweed Chondrus crispus shed light on evolution of the Archaeplastida.</title>
        <authorList>
            <person name="Collen J."/>
            <person name="Porcel B."/>
            <person name="Carre W."/>
            <person name="Ball S.G."/>
            <person name="Chaparro C."/>
            <person name="Tonon T."/>
            <person name="Barbeyron T."/>
            <person name="Michel G."/>
            <person name="Noel B."/>
            <person name="Valentin K."/>
            <person name="Elias M."/>
            <person name="Artiguenave F."/>
            <person name="Arun A."/>
            <person name="Aury J.M."/>
            <person name="Barbosa-Neto J.F."/>
            <person name="Bothwell J.H."/>
            <person name="Bouget F.Y."/>
            <person name="Brillet L."/>
            <person name="Cabello-Hurtado F."/>
            <person name="Capella-Gutierrez S."/>
            <person name="Charrier B."/>
            <person name="Cladiere L."/>
            <person name="Cock J.M."/>
            <person name="Coelho S.M."/>
            <person name="Colleoni C."/>
            <person name="Czjzek M."/>
            <person name="Da Silva C."/>
            <person name="Delage L."/>
            <person name="Denoeud F."/>
            <person name="Deschamps P."/>
            <person name="Dittami S.M."/>
            <person name="Gabaldon T."/>
            <person name="Gachon C.M."/>
            <person name="Groisillier A."/>
            <person name="Herve C."/>
            <person name="Jabbari K."/>
            <person name="Katinka M."/>
            <person name="Kloareg B."/>
            <person name="Kowalczyk N."/>
            <person name="Labadie K."/>
            <person name="Leblanc C."/>
            <person name="Lopez P.J."/>
            <person name="McLachlan D.H."/>
            <person name="Meslet-Cladiere L."/>
            <person name="Moustafa A."/>
            <person name="Nehr Z."/>
            <person name="Nyvall Collen P."/>
            <person name="Panaud O."/>
            <person name="Partensky F."/>
            <person name="Poulain J."/>
            <person name="Rensing S.A."/>
            <person name="Rousvoal S."/>
            <person name="Samson G."/>
            <person name="Symeonidi A."/>
            <person name="Weissenbach J."/>
            <person name="Zambounis A."/>
            <person name="Wincker P."/>
            <person name="Boyen C."/>
        </authorList>
    </citation>
    <scope>NUCLEOTIDE SEQUENCE [LARGE SCALE GENOMIC DNA]</scope>
    <source>
        <strain evidence="3">cv. Stackhouse</strain>
    </source>
</reference>
<dbReference type="InterPro" id="IPR052852">
    <property type="entry name" value="SSU_Processome_Comp"/>
</dbReference>
<keyword evidence="3" id="KW-1185">Reference proteome</keyword>
<feature type="compositionally biased region" description="Basic residues" evidence="1">
    <location>
        <begin position="111"/>
        <end position="122"/>
    </location>
</feature>
<feature type="compositionally biased region" description="Polar residues" evidence="1">
    <location>
        <begin position="201"/>
        <end position="215"/>
    </location>
</feature>
<dbReference type="PANTHER" id="PTHR28366">
    <property type="entry name" value="CHROMOSOME 1 OPEN READING FRAME 131"/>
    <property type="match status" value="1"/>
</dbReference>